<keyword evidence="1" id="KW-0808">Transferase</keyword>
<dbReference type="RefSeq" id="WP_013826742.1">
    <property type="nucleotide sequence ID" value="NC_015574.1"/>
</dbReference>
<dbReference type="HOGENOM" id="CLU_087235_1_0_2"/>
<dbReference type="eggNOG" id="arCOG00826">
    <property type="taxonomic scope" value="Archaea"/>
</dbReference>
<dbReference type="GO" id="GO:0016747">
    <property type="term" value="F:acyltransferase activity, transferring groups other than amino-acyl groups"/>
    <property type="evidence" value="ECO:0007669"/>
    <property type="project" value="InterPro"/>
</dbReference>
<dbReference type="Pfam" id="PF00583">
    <property type="entry name" value="Acetyltransf_1"/>
    <property type="match status" value="1"/>
</dbReference>
<dbReference type="InterPro" id="IPR000182">
    <property type="entry name" value="GNAT_dom"/>
</dbReference>
<dbReference type="CDD" id="cd04301">
    <property type="entry name" value="NAT_SF"/>
    <property type="match status" value="1"/>
</dbReference>
<gene>
    <name evidence="4" type="ordered locus">MSWAN_2235</name>
</gene>
<dbReference type="Proteomes" id="UP000009231">
    <property type="component" value="Chromosome"/>
</dbReference>
<dbReference type="GeneID" id="10669760"/>
<dbReference type="InterPro" id="IPR050680">
    <property type="entry name" value="YpeA/RimI_acetyltransf"/>
</dbReference>
<dbReference type="SUPFAM" id="SSF55729">
    <property type="entry name" value="Acyl-CoA N-acyltransferases (Nat)"/>
    <property type="match status" value="1"/>
</dbReference>
<organism evidence="4 5">
    <name type="scientific">Methanobacterium paludis (strain DSM 25820 / JCM 18151 / SWAN1)</name>
    <dbReference type="NCBI Taxonomy" id="868131"/>
    <lineage>
        <taxon>Archaea</taxon>
        <taxon>Methanobacteriati</taxon>
        <taxon>Methanobacteriota</taxon>
        <taxon>Methanomada group</taxon>
        <taxon>Methanobacteria</taxon>
        <taxon>Methanobacteriales</taxon>
        <taxon>Methanobacteriaceae</taxon>
        <taxon>Methanobacterium</taxon>
    </lineage>
</organism>
<dbReference type="KEGG" id="mew:MSWAN_2235"/>
<evidence type="ECO:0000256" key="1">
    <source>
        <dbReference type="ARBA" id="ARBA00022679"/>
    </source>
</evidence>
<dbReference type="STRING" id="868131.MSWAN_2235"/>
<dbReference type="AlphaFoldDB" id="F6D4K3"/>
<protein>
    <submittedName>
        <fullName evidence="4">GCN5-related N-acetyltransferase</fullName>
    </submittedName>
</protein>
<evidence type="ECO:0000313" key="4">
    <source>
        <dbReference type="EMBL" id="AEG19243.1"/>
    </source>
</evidence>
<dbReference type="OrthoDB" id="43754at2157"/>
<feature type="domain" description="N-acetyltransferase" evidence="3">
    <location>
        <begin position="57"/>
        <end position="203"/>
    </location>
</feature>
<dbReference type="PROSITE" id="PS51186">
    <property type="entry name" value="GNAT"/>
    <property type="match status" value="1"/>
</dbReference>
<proteinExistence type="predicted"/>
<evidence type="ECO:0000259" key="3">
    <source>
        <dbReference type="PROSITE" id="PS51186"/>
    </source>
</evidence>
<name>F6D4K3_METPW</name>
<sequence>MKIQKLNINNHDTKKVSELIYETDEDLFLAVLDRDKEKAIEKLQSIVETGKNPYGHEHIKIASNGNQEVLGILTAFQGKDVKRNEEVKSYFRAVNFFDFLKLIIVKPVIDRMIAFADIQNKDYYIGNIAVDPDLRGDGIGSKLIQKAKEDARKMGCDRIFLDVLFSNKQVISWYEQHGFRICGQKSAKKFGINEGTFGMEYVL</sequence>
<dbReference type="Gene3D" id="3.40.630.30">
    <property type="match status" value="1"/>
</dbReference>
<reference evidence="4 5" key="1">
    <citation type="journal article" date="2014" name="Int. J. Syst. Evol. Microbiol.">
        <title>Methanobacterium paludis sp. nov. and a novel strain of Methanobacterium lacus isolated from northern peatlands.</title>
        <authorList>
            <person name="Cadillo-Quiroz H."/>
            <person name="Brauer S.L."/>
            <person name="Goodson N."/>
            <person name="Yavitt J.B."/>
            <person name="Zinder S.H."/>
        </authorList>
    </citation>
    <scope>NUCLEOTIDE SEQUENCE [LARGE SCALE GENOMIC DNA]</scope>
    <source>
        <strain evidence="5">DSM 25820 / JCM 18151 / SWAN1</strain>
    </source>
</reference>
<dbReference type="PANTHER" id="PTHR43420">
    <property type="entry name" value="ACETYLTRANSFERASE"/>
    <property type="match status" value="1"/>
</dbReference>
<evidence type="ECO:0000313" key="5">
    <source>
        <dbReference type="Proteomes" id="UP000009231"/>
    </source>
</evidence>
<dbReference type="EMBL" id="CP002772">
    <property type="protein sequence ID" value="AEG19243.1"/>
    <property type="molecule type" value="Genomic_DNA"/>
</dbReference>
<keyword evidence="5" id="KW-1185">Reference proteome</keyword>
<evidence type="ECO:0000256" key="2">
    <source>
        <dbReference type="ARBA" id="ARBA00023315"/>
    </source>
</evidence>
<keyword evidence="2" id="KW-0012">Acyltransferase</keyword>
<dbReference type="InterPro" id="IPR016181">
    <property type="entry name" value="Acyl_CoA_acyltransferase"/>
</dbReference>
<accession>F6D4K3</accession>